<dbReference type="PANTHER" id="PTHR47074:SF11">
    <property type="entry name" value="REVERSE TRANSCRIPTASE-LIKE PROTEIN"/>
    <property type="match status" value="1"/>
</dbReference>
<dbReference type="EMBL" id="JXTB01000009">
    <property type="protein sequence ID" value="PON78387.1"/>
    <property type="molecule type" value="Genomic_DNA"/>
</dbReference>
<dbReference type="AlphaFoldDB" id="A0A2P5DYP0"/>
<comment type="caution">
    <text evidence="1">The sequence shown here is derived from an EMBL/GenBank/DDBJ whole genome shotgun (WGS) entry which is preliminary data.</text>
</comment>
<protein>
    <submittedName>
        <fullName evidence="1">Uncharacterized protein</fullName>
    </submittedName>
</protein>
<sequence length="123" mass="13523">MSKTEEFMVIRLILLEVADCLLNEFQSVSLKCLTLTVAADPVNICLQGWEAPPQEVAKLNSDASVRPGDDFVSIGVLLRDHDGVDFGACSKRISGYLTVELAELLALKEGILFICLPFLFHLL</sequence>
<proteinExistence type="predicted"/>
<name>A0A2P5DYP0_PARAD</name>
<evidence type="ECO:0000313" key="1">
    <source>
        <dbReference type="EMBL" id="PON78387.1"/>
    </source>
</evidence>
<evidence type="ECO:0000313" key="2">
    <source>
        <dbReference type="Proteomes" id="UP000237105"/>
    </source>
</evidence>
<dbReference type="InterPro" id="IPR052929">
    <property type="entry name" value="RNase_H-like_EbsB-rel"/>
</dbReference>
<gene>
    <name evidence="1" type="ORF">PanWU01x14_020250</name>
</gene>
<reference evidence="2" key="1">
    <citation type="submission" date="2016-06" db="EMBL/GenBank/DDBJ databases">
        <title>Parallel loss of symbiosis genes in relatives of nitrogen-fixing non-legume Parasponia.</title>
        <authorList>
            <person name="Van Velzen R."/>
            <person name="Holmer R."/>
            <person name="Bu F."/>
            <person name="Rutten L."/>
            <person name="Van Zeijl A."/>
            <person name="Liu W."/>
            <person name="Santuari L."/>
            <person name="Cao Q."/>
            <person name="Sharma T."/>
            <person name="Shen D."/>
            <person name="Roswanjaya Y."/>
            <person name="Wardhani T."/>
            <person name="Kalhor M.S."/>
            <person name="Jansen J."/>
            <person name="Van den Hoogen J."/>
            <person name="Gungor B."/>
            <person name="Hartog M."/>
            <person name="Hontelez J."/>
            <person name="Verver J."/>
            <person name="Yang W.-C."/>
            <person name="Schijlen E."/>
            <person name="Repin R."/>
            <person name="Schilthuizen M."/>
            <person name="Schranz E."/>
            <person name="Heidstra R."/>
            <person name="Miyata K."/>
            <person name="Fedorova E."/>
            <person name="Kohlen W."/>
            <person name="Bisseling T."/>
            <person name="Smit S."/>
            <person name="Geurts R."/>
        </authorList>
    </citation>
    <scope>NUCLEOTIDE SEQUENCE [LARGE SCALE GENOMIC DNA]</scope>
    <source>
        <strain evidence="2">cv. WU1-14</strain>
    </source>
</reference>
<organism evidence="1 2">
    <name type="scientific">Parasponia andersonii</name>
    <name type="common">Sponia andersonii</name>
    <dbReference type="NCBI Taxonomy" id="3476"/>
    <lineage>
        <taxon>Eukaryota</taxon>
        <taxon>Viridiplantae</taxon>
        <taxon>Streptophyta</taxon>
        <taxon>Embryophyta</taxon>
        <taxon>Tracheophyta</taxon>
        <taxon>Spermatophyta</taxon>
        <taxon>Magnoliopsida</taxon>
        <taxon>eudicotyledons</taxon>
        <taxon>Gunneridae</taxon>
        <taxon>Pentapetalae</taxon>
        <taxon>rosids</taxon>
        <taxon>fabids</taxon>
        <taxon>Rosales</taxon>
        <taxon>Cannabaceae</taxon>
        <taxon>Parasponia</taxon>
    </lineage>
</organism>
<keyword evidence="2" id="KW-1185">Reference proteome</keyword>
<dbReference type="PANTHER" id="PTHR47074">
    <property type="entry name" value="BNAC02G40300D PROTEIN"/>
    <property type="match status" value="1"/>
</dbReference>
<dbReference type="Proteomes" id="UP000237105">
    <property type="component" value="Unassembled WGS sequence"/>
</dbReference>
<dbReference type="OrthoDB" id="1906820at2759"/>
<accession>A0A2P5DYP0</accession>